<keyword evidence="3" id="KW-1185">Reference proteome</keyword>
<dbReference type="InterPro" id="IPR045592">
    <property type="entry name" value="DUF6461"/>
</dbReference>
<dbReference type="Proteomes" id="UP000442707">
    <property type="component" value="Unassembled WGS sequence"/>
</dbReference>
<dbReference type="InterPro" id="IPR001480">
    <property type="entry name" value="Bulb-type_lectin_dom"/>
</dbReference>
<dbReference type="Pfam" id="PF20062">
    <property type="entry name" value="DUF6461"/>
    <property type="match status" value="1"/>
</dbReference>
<accession>A0A6H9URL3</accession>
<dbReference type="InterPro" id="IPR036426">
    <property type="entry name" value="Bulb-type_lectin_dom_sf"/>
</dbReference>
<dbReference type="Gene3D" id="2.90.10.30">
    <property type="match status" value="2"/>
</dbReference>
<evidence type="ECO:0000259" key="1">
    <source>
        <dbReference type="PROSITE" id="PS50927"/>
    </source>
</evidence>
<evidence type="ECO:0000313" key="2">
    <source>
        <dbReference type="EMBL" id="KAB1140850.1"/>
    </source>
</evidence>
<gene>
    <name evidence="2" type="ORF">F7R91_34495</name>
</gene>
<dbReference type="EMBL" id="VZRB01000037">
    <property type="protein sequence ID" value="KAB1140850.1"/>
    <property type="molecule type" value="Genomic_DNA"/>
</dbReference>
<dbReference type="SMART" id="SM00108">
    <property type="entry name" value="B_lectin"/>
    <property type="match status" value="1"/>
</dbReference>
<protein>
    <recommendedName>
        <fullName evidence="1">Bulb-type lectin domain-containing protein</fullName>
    </recommendedName>
</protein>
<dbReference type="PROSITE" id="PS50927">
    <property type="entry name" value="BULB_LECTIN"/>
    <property type="match status" value="1"/>
</dbReference>
<sequence length="470" mass="51036">MHNDDKVVLQSGESLYLQSLRSPNGAYALQHRADGTLVLRDNRAGRNVWHIGTPVSAPGRLTLLPEGFLVLEGTSGIPAWSSGHTDRRVVAAMVRDDGRLVLVDPDGYPRWSRDALSAEDLAAYRPASGDRLQRGEILADSIVSSDGRYTLTHTALGETMLHTKSNDGGDRRVWSRKVGKPGAAISLGPDGVLRAGTDSTVLQRWTGRFLLDHTSFVVSAVVVRNQGDVVLLDEDGSEIYDSRTAAEEARLAELEREYARREAEEKARPARPAGSGTATGWFDLLDLDGPYTITWLEQVDEREALLRLGAGPETIRPMTYDEAVDAAFPDSGELMECALAVPVGKWVMVIEPNGVEGLERAREMSARTQAIVFHEGFDGERVFAWYQDNEPVAVYQDDDSDLLDSGAPAPEGAAPDAMVPFMRQIGLGVYRQDTGDLLPPPVEIACLIAGIEPGPEHCAGTHLGAVFGTW</sequence>
<dbReference type="AlphaFoldDB" id="A0A6H9URL3"/>
<proteinExistence type="predicted"/>
<comment type="caution">
    <text evidence="2">The sequence shown here is derived from an EMBL/GenBank/DDBJ whole genome shotgun (WGS) entry which is preliminary data.</text>
</comment>
<dbReference type="SUPFAM" id="SSF51110">
    <property type="entry name" value="alpha-D-mannose-specific plant lectins"/>
    <property type="match status" value="1"/>
</dbReference>
<organism evidence="2 3">
    <name type="scientific">Streptomyces luteolifulvus</name>
    <dbReference type="NCBI Taxonomy" id="2615112"/>
    <lineage>
        <taxon>Bacteria</taxon>
        <taxon>Bacillati</taxon>
        <taxon>Actinomycetota</taxon>
        <taxon>Actinomycetes</taxon>
        <taxon>Kitasatosporales</taxon>
        <taxon>Streptomycetaceae</taxon>
        <taxon>Streptomyces</taxon>
    </lineage>
</organism>
<reference evidence="2 3" key="1">
    <citation type="submission" date="2019-09" db="EMBL/GenBank/DDBJ databases">
        <title>Screening of Novel Bioactive Compounds from Soil-Associated.</title>
        <authorList>
            <person name="Zhao S."/>
        </authorList>
    </citation>
    <scope>NUCLEOTIDE SEQUENCE [LARGE SCALE GENOMIC DNA]</scope>
    <source>
        <strain evidence="2 3">HIT-DPA4</strain>
    </source>
</reference>
<name>A0A6H9URL3_9ACTN</name>
<evidence type="ECO:0000313" key="3">
    <source>
        <dbReference type="Proteomes" id="UP000442707"/>
    </source>
</evidence>
<feature type="domain" description="Bulb-type lectin" evidence="1">
    <location>
        <begin position="5"/>
        <end position="115"/>
    </location>
</feature>